<dbReference type="RefSeq" id="WP_315606053.1">
    <property type="nucleotide sequence ID" value="NZ_CP130318.1"/>
</dbReference>
<reference evidence="3 4" key="1">
    <citation type="submission" date="2022-02" db="EMBL/GenBank/DDBJ databases">
        <title>Paenibacillus sp. MBLB1776 Whole Genome Shotgun Sequencing.</title>
        <authorList>
            <person name="Hwang C.Y."/>
            <person name="Cho E.-S."/>
            <person name="Seo M.-J."/>
        </authorList>
    </citation>
    <scope>NUCLEOTIDE SEQUENCE [LARGE SCALE GENOMIC DNA]</scope>
    <source>
        <strain evidence="3 4">MBLB1776</strain>
    </source>
</reference>
<evidence type="ECO:0000259" key="2">
    <source>
        <dbReference type="Pfam" id="PF08327"/>
    </source>
</evidence>
<organism evidence="3 4">
    <name type="scientific">Paenibacillus aurantius</name>
    <dbReference type="NCBI Taxonomy" id="2918900"/>
    <lineage>
        <taxon>Bacteria</taxon>
        <taxon>Bacillati</taxon>
        <taxon>Bacillota</taxon>
        <taxon>Bacilli</taxon>
        <taxon>Bacillales</taxon>
        <taxon>Paenibacillaceae</taxon>
        <taxon>Paenibacillus</taxon>
    </lineage>
</organism>
<evidence type="ECO:0000313" key="3">
    <source>
        <dbReference type="EMBL" id="WNQ12276.1"/>
    </source>
</evidence>
<dbReference type="AlphaFoldDB" id="A0AA96LEJ4"/>
<dbReference type="Pfam" id="PF08327">
    <property type="entry name" value="AHSA1"/>
    <property type="match status" value="1"/>
</dbReference>
<comment type="similarity">
    <text evidence="1">Belongs to the AHA1 family.</text>
</comment>
<evidence type="ECO:0000313" key="4">
    <source>
        <dbReference type="Proteomes" id="UP001305702"/>
    </source>
</evidence>
<sequence length="157" mass="18101">MEQSYSTSFTVNQPADEVFQAINNVRSWWSHDIEGDTAQPGAIFRYRFKDIHRCTMRITEFLPNEKVVWHVMDNFFSFTEDKSEWKDTTIVFEISRKDGQTEVRFTHVGLVSEFECYTACQQGWNQYINGSLQQLIATGQGQPNVGEAITESEQALG</sequence>
<dbReference type="InterPro" id="IPR013538">
    <property type="entry name" value="ASHA1/2-like_C"/>
</dbReference>
<protein>
    <submittedName>
        <fullName evidence="3">SRPBCC domain-containing protein</fullName>
    </submittedName>
</protein>
<dbReference type="Proteomes" id="UP001305702">
    <property type="component" value="Chromosome"/>
</dbReference>
<dbReference type="Gene3D" id="3.30.530.20">
    <property type="match status" value="1"/>
</dbReference>
<gene>
    <name evidence="3" type="ORF">MJA45_04300</name>
</gene>
<name>A0AA96LEJ4_9BACL</name>
<dbReference type="SUPFAM" id="SSF55961">
    <property type="entry name" value="Bet v1-like"/>
    <property type="match status" value="1"/>
</dbReference>
<accession>A0AA96LEJ4</accession>
<evidence type="ECO:0000256" key="1">
    <source>
        <dbReference type="ARBA" id="ARBA00006817"/>
    </source>
</evidence>
<dbReference type="CDD" id="cd07814">
    <property type="entry name" value="SRPBCC_CalC_Aha1-like"/>
    <property type="match status" value="1"/>
</dbReference>
<feature type="domain" description="Activator of Hsp90 ATPase homologue 1/2-like C-terminal" evidence="2">
    <location>
        <begin position="14"/>
        <end position="136"/>
    </location>
</feature>
<dbReference type="KEGG" id="paun:MJA45_04300"/>
<proteinExistence type="inferred from homology"/>
<dbReference type="EMBL" id="CP130318">
    <property type="protein sequence ID" value="WNQ12276.1"/>
    <property type="molecule type" value="Genomic_DNA"/>
</dbReference>
<dbReference type="InterPro" id="IPR023393">
    <property type="entry name" value="START-like_dom_sf"/>
</dbReference>
<keyword evidence="4" id="KW-1185">Reference proteome</keyword>